<evidence type="ECO:0000259" key="1">
    <source>
        <dbReference type="PROSITE" id="PS50851"/>
    </source>
</evidence>
<dbReference type="PANTHER" id="PTHR22617">
    <property type="entry name" value="CHEMOTAXIS SENSOR HISTIDINE KINASE-RELATED"/>
    <property type="match status" value="1"/>
</dbReference>
<name>A0A941GN14_9CHRO</name>
<dbReference type="Pfam" id="PF01584">
    <property type="entry name" value="CheW"/>
    <property type="match status" value="2"/>
</dbReference>
<dbReference type="GO" id="GO:0006935">
    <property type="term" value="P:chemotaxis"/>
    <property type="evidence" value="ECO:0007669"/>
    <property type="project" value="InterPro"/>
</dbReference>
<evidence type="ECO:0000313" key="3">
    <source>
        <dbReference type="Proteomes" id="UP000767446"/>
    </source>
</evidence>
<dbReference type="InterPro" id="IPR039315">
    <property type="entry name" value="CheW"/>
</dbReference>
<dbReference type="Proteomes" id="UP000767446">
    <property type="component" value="Unassembled WGS sequence"/>
</dbReference>
<dbReference type="GO" id="GO:0005829">
    <property type="term" value="C:cytosol"/>
    <property type="evidence" value="ECO:0007669"/>
    <property type="project" value="TreeGrafter"/>
</dbReference>
<feature type="domain" description="CheW-like" evidence="1">
    <location>
        <begin position="3"/>
        <end position="153"/>
    </location>
</feature>
<protein>
    <submittedName>
        <fullName evidence="2">Purine-binding chemotaxis protein CheW</fullName>
    </submittedName>
</protein>
<accession>A0A941GN14</accession>
<dbReference type="EMBL" id="JADQBC010000021">
    <property type="protein sequence ID" value="MBR8827139.1"/>
    <property type="molecule type" value="Genomic_DNA"/>
</dbReference>
<dbReference type="InterPro" id="IPR036061">
    <property type="entry name" value="CheW-like_dom_sf"/>
</dbReference>
<proteinExistence type="predicted"/>
<dbReference type="GO" id="GO:0007165">
    <property type="term" value="P:signal transduction"/>
    <property type="evidence" value="ECO:0007669"/>
    <property type="project" value="InterPro"/>
</dbReference>
<sequence length="363" mass="40234">MTEQGYLIFSLNNSLYCLETNCVEEIFFLPELTSIPEAPRELVGVLNLRGEILPVIDLNLRLGYGSPDYQLTDSIIVIRWQKSRVGIIVNEVQEVRTISSEEITTQLSYGQEVGEGSSNSGFERHKFVAGIAKSGEDLLIPVDPEHLLGYVEKPELNLTEDPEEGEEEIQNNHHGNEELLAQKRGFCLNASPEERAIFRQRAESLRKTSATEDLTGFKPIAVVVLNNEFFAIDLNLVREFADIKKVTPIPCCPPHIIGNMNLRGEILTLIDIRGLLNLSLDGMANGSKAIVVQVEDIMAGIIGEKVFDVMFINPEEITSVPTAVHSLNDEYVVGTAPYQDKMMSILDINKVLLAGGLIVDQTV</sequence>
<dbReference type="SUPFAM" id="SSF50341">
    <property type="entry name" value="CheW-like"/>
    <property type="match status" value="2"/>
</dbReference>
<dbReference type="SMART" id="SM00260">
    <property type="entry name" value="CheW"/>
    <property type="match status" value="2"/>
</dbReference>
<dbReference type="Gene3D" id="2.40.50.180">
    <property type="entry name" value="CheA-289, Domain 4"/>
    <property type="match status" value="2"/>
</dbReference>
<feature type="domain" description="CheW-like" evidence="1">
    <location>
        <begin position="217"/>
        <end position="357"/>
    </location>
</feature>
<gene>
    <name evidence="2" type="ORF">DSM107014_04405</name>
</gene>
<comment type="caution">
    <text evidence="2">The sequence shown here is derived from an EMBL/GenBank/DDBJ whole genome shotgun (WGS) entry which is preliminary data.</text>
</comment>
<reference evidence="2" key="1">
    <citation type="submission" date="2021-02" db="EMBL/GenBank/DDBJ databases">
        <title>Metagenome analyses of Stigonema ocellatum DSM 106950, Chlorogloea purpurea SAG 13.99 and Gomphosphaeria aponina DSM 107014.</title>
        <authorList>
            <person name="Marter P."/>
            <person name="Huang S."/>
        </authorList>
    </citation>
    <scope>NUCLEOTIDE SEQUENCE</scope>
    <source>
        <strain evidence="2">JP213</strain>
    </source>
</reference>
<dbReference type="PROSITE" id="PS50851">
    <property type="entry name" value="CHEW"/>
    <property type="match status" value="2"/>
</dbReference>
<dbReference type="InterPro" id="IPR002545">
    <property type="entry name" value="CheW-lke_dom"/>
</dbReference>
<evidence type="ECO:0000313" key="2">
    <source>
        <dbReference type="EMBL" id="MBR8827139.1"/>
    </source>
</evidence>
<dbReference type="PANTHER" id="PTHR22617:SF23">
    <property type="entry name" value="CHEMOTAXIS PROTEIN CHEW"/>
    <property type="match status" value="1"/>
</dbReference>
<dbReference type="AlphaFoldDB" id="A0A941GN14"/>
<organism evidence="2 3">
    <name type="scientific">Gomphosphaeria aponina SAG 52.96 = DSM 107014</name>
    <dbReference type="NCBI Taxonomy" id="1521640"/>
    <lineage>
        <taxon>Bacteria</taxon>
        <taxon>Bacillati</taxon>
        <taxon>Cyanobacteriota</taxon>
        <taxon>Cyanophyceae</taxon>
        <taxon>Oscillatoriophycideae</taxon>
        <taxon>Chroococcales</taxon>
        <taxon>Gomphosphaeriaceae</taxon>
        <taxon>Gomphosphaeria</taxon>
    </lineage>
</organism>
<dbReference type="Gene3D" id="2.30.30.40">
    <property type="entry name" value="SH3 Domains"/>
    <property type="match status" value="2"/>
</dbReference>